<dbReference type="GeneID" id="92083623"/>
<protein>
    <recommendedName>
        <fullName evidence="2">DUF6987 domain-containing protein</fullName>
    </recommendedName>
</protein>
<proteinExistence type="predicted"/>
<evidence type="ECO:0000313" key="3">
    <source>
        <dbReference type="EMBL" id="KAK7937471.1"/>
    </source>
</evidence>
<reference evidence="3 4" key="1">
    <citation type="submission" date="2023-01" db="EMBL/GenBank/DDBJ databases">
        <title>Analysis of 21 Apiospora genomes using comparative genomics revels a genus with tremendous synthesis potential of carbohydrate active enzymes and secondary metabolites.</title>
        <authorList>
            <person name="Sorensen T."/>
        </authorList>
    </citation>
    <scope>NUCLEOTIDE SEQUENCE [LARGE SCALE GENOMIC DNA]</scope>
    <source>
        <strain evidence="3 4">CBS 24483</strain>
    </source>
</reference>
<evidence type="ECO:0000313" key="4">
    <source>
        <dbReference type="Proteomes" id="UP001391051"/>
    </source>
</evidence>
<dbReference type="Proteomes" id="UP001391051">
    <property type="component" value="Unassembled WGS sequence"/>
</dbReference>
<name>A0ABR1PSP4_9PEZI</name>
<dbReference type="PANTHER" id="PTHR39461">
    <property type="entry name" value="LEA DOMAIN PROTEIN (AFU_ORTHOLOGUE AFUA_8G04920)"/>
    <property type="match status" value="1"/>
</dbReference>
<dbReference type="PANTHER" id="PTHR39461:SF1">
    <property type="entry name" value="LEA DOMAIN PROTEIN (AFU_ORTHOLOGUE AFUA_8G04920)"/>
    <property type="match status" value="1"/>
</dbReference>
<comment type="caution">
    <text evidence="3">The sequence shown here is derived from an EMBL/GenBank/DDBJ whole genome shotgun (WGS) entry which is preliminary data.</text>
</comment>
<accession>A0ABR1PSP4</accession>
<dbReference type="Pfam" id="PF22485">
    <property type="entry name" value="DUF6987"/>
    <property type="match status" value="1"/>
</dbReference>
<organism evidence="3 4">
    <name type="scientific">Apiospora aurea</name>
    <dbReference type="NCBI Taxonomy" id="335848"/>
    <lineage>
        <taxon>Eukaryota</taxon>
        <taxon>Fungi</taxon>
        <taxon>Dikarya</taxon>
        <taxon>Ascomycota</taxon>
        <taxon>Pezizomycotina</taxon>
        <taxon>Sordariomycetes</taxon>
        <taxon>Xylariomycetidae</taxon>
        <taxon>Amphisphaeriales</taxon>
        <taxon>Apiosporaceae</taxon>
        <taxon>Apiospora</taxon>
    </lineage>
</organism>
<feature type="domain" description="DUF6987" evidence="2">
    <location>
        <begin position="99"/>
        <end position="228"/>
    </location>
</feature>
<feature type="compositionally biased region" description="Low complexity" evidence="1">
    <location>
        <begin position="25"/>
        <end position="37"/>
    </location>
</feature>
<sequence>MGSPAPENEPGTKDARGKVASTVQGTIDTAGGIAEGATGAGGDETAGDADETVEGAEDQAEELGEKAPSSQVKDQNGNIPGKLAESQDSFGKEIKAIDEKGVLLGEDNAVLHQADLAPEGTVRVAAHQVNAEICDLAGLLEKFMGTVTKALEIAKRKLEDIQYAKKELNSLSGLAQHCFQIIAAVGLLLSGVLGLFGKLLNARGLDGSVNVVLGGLGLNKVLDGLVLGSVVGAITVQDNKKAGGKNDEDPQWP</sequence>
<feature type="region of interest" description="Disordered" evidence="1">
    <location>
        <begin position="1"/>
        <end position="85"/>
    </location>
</feature>
<evidence type="ECO:0000259" key="2">
    <source>
        <dbReference type="Pfam" id="PF22485"/>
    </source>
</evidence>
<evidence type="ECO:0000256" key="1">
    <source>
        <dbReference type="SAM" id="MobiDB-lite"/>
    </source>
</evidence>
<keyword evidence="4" id="KW-1185">Reference proteome</keyword>
<feature type="compositionally biased region" description="Polar residues" evidence="1">
    <location>
        <begin position="68"/>
        <end position="78"/>
    </location>
</feature>
<gene>
    <name evidence="3" type="ORF">PG986_014339</name>
</gene>
<dbReference type="InterPro" id="IPR054256">
    <property type="entry name" value="DUF6987"/>
</dbReference>
<dbReference type="EMBL" id="JAQQWE010000010">
    <property type="protein sequence ID" value="KAK7937471.1"/>
    <property type="molecule type" value="Genomic_DNA"/>
</dbReference>
<dbReference type="RefSeq" id="XP_066692799.1">
    <property type="nucleotide sequence ID" value="XM_066850561.1"/>
</dbReference>
<feature type="compositionally biased region" description="Acidic residues" evidence="1">
    <location>
        <begin position="45"/>
        <end position="62"/>
    </location>
</feature>